<reference evidence="2 3" key="1">
    <citation type="journal article" date="2022" name="bioRxiv">
        <title>Genomics of Preaxostyla Flagellates Illuminates Evolutionary Transitions and the Path Towards Mitochondrial Loss.</title>
        <authorList>
            <person name="Novak L.V.F."/>
            <person name="Treitli S.C."/>
            <person name="Pyrih J."/>
            <person name="Halakuc P."/>
            <person name="Pipaliya S.V."/>
            <person name="Vacek V."/>
            <person name="Brzon O."/>
            <person name="Soukal P."/>
            <person name="Eme L."/>
            <person name="Dacks J.B."/>
            <person name="Karnkowska A."/>
            <person name="Elias M."/>
            <person name="Hampl V."/>
        </authorList>
    </citation>
    <scope>NUCLEOTIDE SEQUENCE [LARGE SCALE GENOMIC DNA]</scope>
    <source>
        <strain evidence="2">NAU3</strain>
        <tissue evidence="2">Gut</tissue>
    </source>
</reference>
<proteinExistence type="predicted"/>
<protein>
    <submittedName>
        <fullName evidence="2">Uncharacterized protein</fullName>
    </submittedName>
</protein>
<feature type="compositionally biased region" description="Basic and acidic residues" evidence="1">
    <location>
        <begin position="55"/>
        <end position="69"/>
    </location>
</feature>
<keyword evidence="3" id="KW-1185">Reference proteome</keyword>
<feature type="compositionally biased region" description="Basic and acidic residues" evidence="1">
    <location>
        <begin position="35"/>
        <end position="45"/>
    </location>
</feature>
<feature type="region of interest" description="Disordered" evidence="1">
    <location>
        <begin position="12"/>
        <end position="100"/>
    </location>
</feature>
<feature type="compositionally biased region" description="Acidic residues" evidence="1">
    <location>
        <begin position="20"/>
        <end position="34"/>
    </location>
</feature>
<organism evidence="2 3">
    <name type="scientific">Blattamonas nauphoetae</name>
    <dbReference type="NCBI Taxonomy" id="2049346"/>
    <lineage>
        <taxon>Eukaryota</taxon>
        <taxon>Metamonada</taxon>
        <taxon>Preaxostyla</taxon>
        <taxon>Oxymonadida</taxon>
        <taxon>Blattamonas</taxon>
    </lineage>
</organism>
<feature type="compositionally biased region" description="Basic and acidic residues" evidence="1">
    <location>
        <begin position="83"/>
        <end position="92"/>
    </location>
</feature>
<comment type="caution">
    <text evidence="2">The sequence shown here is derived from an EMBL/GenBank/DDBJ whole genome shotgun (WGS) entry which is preliminary data.</text>
</comment>
<evidence type="ECO:0000313" key="2">
    <source>
        <dbReference type="EMBL" id="KAK2941669.1"/>
    </source>
</evidence>
<sequence>MVGVLGVLEEEVMRGRRDEDENDSLDEYQTSEENEWLKQESKRLNEQNNNSKPKNALEEERRRGAKNEWDIPGEEEAETGGLAKREEEERTSSQRPHSLLSLLWKVGQCQTMQATLSA</sequence>
<name>A0ABQ9WQB5_9EUKA</name>
<accession>A0ABQ9WQB5</accession>
<evidence type="ECO:0000313" key="3">
    <source>
        <dbReference type="Proteomes" id="UP001281761"/>
    </source>
</evidence>
<gene>
    <name evidence="2" type="ORF">BLNAU_23414</name>
</gene>
<dbReference type="Proteomes" id="UP001281761">
    <property type="component" value="Unassembled WGS sequence"/>
</dbReference>
<evidence type="ECO:0000256" key="1">
    <source>
        <dbReference type="SAM" id="MobiDB-lite"/>
    </source>
</evidence>
<dbReference type="EMBL" id="JARBJD010000477">
    <property type="protein sequence ID" value="KAK2941669.1"/>
    <property type="molecule type" value="Genomic_DNA"/>
</dbReference>